<dbReference type="Gramene" id="OPUNC04G23330.2">
    <property type="protein sequence ID" value="OPUNC04G23330.2"/>
    <property type="gene ID" value="OPUNC04G23330"/>
</dbReference>
<feature type="compositionally biased region" description="Polar residues" evidence="11">
    <location>
        <begin position="672"/>
        <end position="685"/>
    </location>
</feature>
<dbReference type="GO" id="GO:0003677">
    <property type="term" value="F:DNA binding"/>
    <property type="evidence" value="ECO:0007669"/>
    <property type="project" value="InterPro"/>
</dbReference>
<feature type="region of interest" description="Disordered" evidence="11">
    <location>
        <begin position="577"/>
        <end position="620"/>
    </location>
</feature>
<evidence type="ECO:0000256" key="10">
    <source>
        <dbReference type="PROSITE-ProRule" id="PRU00027"/>
    </source>
</evidence>
<dbReference type="PANTHER" id="PTHR36766">
    <property type="entry name" value="PLANT BROAD-SPECTRUM MILDEW RESISTANCE PROTEIN RPW8"/>
    <property type="match status" value="1"/>
</dbReference>
<dbReference type="PROSITE" id="PS50808">
    <property type="entry name" value="ZF_BED"/>
    <property type="match status" value="2"/>
</dbReference>
<dbReference type="Gene3D" id="1.10.10.10">
    <property type="entry name" value="Winged helix-like DNA-binding domain superfamily/Winged helix DNA-binding domain"/>
    <property type="match status" value="1"/>
</dbReference>
<name>A0A0E0KVF3_ORYPU</name>
<evidence type="ECO:0000313" key="15">
    <source>
        <dbReference type="Proteomes" id="UP000026962"/>
    </source>
</evidence>
<feature type="transmembrane region" description="Helical" evidence="12">
    <location>
        <begin position="124"/>
        <end position="143"/>
    </location>
</feature>
<dbReference type="GO" id="GO:0043531">
    <property type="term" value="F:ADP binding"/>
    <property type="evidence" value="ECO:0007669"/>
    <property type="project" value="InterPro"/>
</dbReference>
<evidence type="ECO:0000256" key="8">
    <source>
        <dbReference type="ARBA" id="ARBA00022833"/>
    </source>
</evidence>
<dbReference type="SUPFAM" id="SSF52058">
    <property type="entry name" value="L domain-like"/>
    <property type="match status" value="2"/>
</dbReference>
<feature type="domain" description="BED-type" evidence="13">
    <location>
        <begin position="321"/>
        <end position="378"/>
    </location>
</feature>
<evidence type="ECO:0000256" key="11">
    <source>
        <dbReference type="SAM" id="MobiDB-lite"/>
    </source>
</evidence>
<keyword evidence="8" id="KW-0862">Zinc</keyword>
<dbReference type="SMART" id="SM00614">
    <property type="entry name" value="ZnF_BED"/>
    <property type="match status" value="2"/>
</dbReference>
<dbReference type="SMART" id="SM00367">
    <property type="entry name" value="LRR_CC"/>
    <property type="match status" value="5"/>
</dbReference>
<dbReference type="GO" id="GO:0005524">
    <property type="term" value="F:ATP binding"/>
    <property type="evidence" value="ECO:0007669"/>
    <property type="project" value="UniProtKB-KW"/>
</dbReference>
<evidence type="ECO:0000256" key="2">
    <source>
        <dbReference type="ARBA" id="ARBA00022614"/>
    </source>
</evidence>
<feature type="compositionally biased region" description="Basic and acidic residues" evidence="11">
    <location>
        <begin position="593"/>
        <end position="602"/>
    </location>
</feature>
<dbReference type="Pfam" id="PF00931">
    <property type="entry name" value="NB-ARC"/>
    <property type="match status" value="1"/>
</dbReference>
<dbReference type="Pfam" id="PF18052">
    <property type="entry name" value="Rx_N"/>
    <property type="match status" value="2"/>
</dbReference>
<dbReference type="Gene3D" id="1.20.5.4130">
    <property type="match status" value="2"/>
</dbReference>
<feature type="transmembrane region" description="Helical" evidence="12">
    <location>
        <begin position="88"/>
        <end position="112"/>
    </location>
</feature>
<sequence length="1962" mass="218543">MKIITVDSYDGVTVVPIVGIGGAGAQDMDIPEFLLKILRAIAEACLDDDKLPGALISCGVLQAAAALSLVFFIAPSGVFGHHGKALHWLYYGSLVTVVLVGFVEASVGFWVAGDVVNRRAVGRTSLLICLFSLIFVVAIWGSVLHGTCLYSRSEGKCSKQIYSAFAILAIGHSPRIAPVPMEEVEAGLLEGGIRWLAETILENLDTDKLDEWIRQVGLADDAEKIRSEIERVEVVVAAVKGRAIGNRSLARSLGRLREVLYDADDAIDELDYFRLQHQVEGGVITRFEAEDTVGDGEEDEDDIPMDNTDVPAAAAAGSSSKKRSKVWEHFTPVEFTADGKASKARCNYCDKDLCCTSKNGTSALRNHLKICKKNVGPSDQPPNPSRLAAGNSVHRKRRRTNEESTQHVGAKPWNKADFSNRIQQITCHLQEAMSEILKLHGSDSFTSSSNLCRSSTSESHILTSSLTQRRLYGRVEANLVEGSIGWLVQTILAALMDDKLDAWIRQVGLADDTEKLRSEIESVEVVAADVKGRAIRNRSLARSLVRLRELLYDADDMVDELDYYRLQQQVQGGGASIPLSFGSDEWQGAPVSADEHGVEQTDRPNSNDGTASGSRGKKRSKAWAHFKEENGKPGKARCIHCHTVVKCGSDKGTSVLHNHLKSGSCNKKRQASDQQPNPPSSTAEATANGMPVELGGSGSRKRIRINGESSTQNNARPWNKAEISRRMQQITSELQDVRGAVSEVLNLHGPDSVVCSNHRLITTTDLCRKTSSLNQHEMYGRDAEKNDIMEIITDDSNDRVTVVPIVGIAGVGKTALAQLVYNDPIVKCDFERIWVWVSDNYDELRLTMEILEFVSHEESPQRKESHKGVSSFAKLQEILNGYMDIKSKKFLLVLDDVWDNMVDYRWNTLLAPLKPSRVKGNMILVTTRSLSLAQRMGTVEPIELDALSTEDFLLYFRTCAFGDVDYEAHPSLNIIGQNIADELHGNPLAAETAGWLLRKHLSIDHWSNILKNEDWKSLHISRGIMPSLKLSYDQLPYSLQQCFLYCSIFPSSYCFVSEELICIWISQGFVHCNSSSKRLEEIGRDYLTNLVNSGFFQQVEHTKYTMCGLMHDFARLVSRTEYATIDNLQSNKILPTIRHLSVLTTSAHHEDPSNDKVEGIIRNAVKAVKHLRTLVLIGKHGSLFFQSFKHVVQKGHHLRLLQISETCTDVDPLLCNLVNPAHIRYMKLDNGALPQSFSKFYHLQVLDAGPKSDLIIPNGMDDLVSLRHLVVAEKACSSITSIGKMTSLQELHKFSVQNSSGWEIAQLQSMNQLVQLGVYQLKNVTTRAEACGAKLRDKQNLEKLRLSWTNLDKLGILWTYFLTDLTQDECQNAREVLEGLEPHTNLKHLEIYSYNGATSPTWLATSLTSLQTLRLGCCGQWQILPSLERFPFLRKVELRSMQNILEMTVPSLEELMLIDMPNLERCSCTSMRDLNCSLRVLEIERCPVLKVFPLFEDCQKFEIERKSWLSHLSKLIIHDCPHLHVHNPLPPSTILLELSIVNVSTLPTLEGSSNGTLEVHPPNDDDDDPDKLITLDDNVMSFHNLRFLTGLEIYGWQNPTSISLDGLRQLICLKTLEIHNCPKLVSSNVPSELTCEYMPGANHSALPSLERLHIKKCGITGKWLSLVLQHAQALQELSLDDCEQITGLSIGEEENSQSNLMSAMEDPSLGYPGRDKLLRLPLNLLSSLKRVSITRCNDLTFYGSKEDFAGFTSLEELVIYGCPKLLSSLAHNDGNDEQSNGRWFLPLSLGELEIGHDDSLRTLQPCFPGNLTHLKKLIVKHNRSLTSLQLHFCTALQELIIQSCESLDSLEGMQSLSNLRLLRAHRCLGNHGEDGSCILPQSLEELYINGYSQEKLQPYFPGNLTRLKKLQVLGNLRLASLKLHSCTALQELTIQHCELLNSLEGLQSLGNLRLLPGTTDAS</sequence>
<feature type="region of interest" description="Disordered" evidence="11">
    <location>
        <begin position="659"/>
        <end position="716"/>
    </location>
</feature>
<keyword evidence="15" id="KW-1185">Reference proteome</keyword>
<feature type="region of interest" description="Disordered" evidence="11">
    <location>
        <begin position="374"/>
        <end position="412"/>
    </location>
</feature>
<feature type="transmembrane region" description="Helical" evidence="12">
    <location>
        <begin position="54"/>
        <end position="76"/>
    </location>
</feature>
<feature type="compositionally biased region" description="Acidic residues" evidence="11">
    <location>
        <begin position="290"/>
        <end position="304"/>
    </location>
</feature>
<dbReference type="Gene3D" id="3.80.10.10">
    <property type="entry name" value="Ribonuclease Inhibitor"/>
    <property type="match status" value="3"/>
</dbReference>
<keyword evidence="9" id="KW-0067">ATP-binding</keyword>
<dbReference type="Pfam" id="PF12442">
    <property type="entry name" value="DUF3681"/>
    <property type="match status" value="1"/>
</dbReference>
<dbReference type="InterPro" id="IPR003656">
    <property type="entry name" value="Znf_BED"/>
</dbReference>
<dbReference type="HOGENOM" id="CLU_000837_8_4_1"/>
<keyword evidence="6 10" id="KW-0863">Zinc-finger</keyword>
<keyword evidence="4" id="KW-0677">Repeat</keyword>
<reference evidence="14" key="1">
    <citation type="submission" date="2015-04" db="UniProtKB">
        <authorList>
            <consortium name="EnsemblPlants"/>
        </authorList>
    </citation>
    <scope>IDENTIFICATION</scope>
</reference>
<evidence type="ECO:0000256" key="3">
    <source>
        <dbReference type="ARBA" id="ARBA00022723"/>
    </source>
</evidence>
<feature type="region of interest" description="Disordered" evidence="11">
    <location>
        <begin position="289"/>
        <end position="321"/>
    </location>
</feature>
<evidence type="ECO:0000256" key="12">
    <source>
        <dbReference type="SAM" id="Phobius"/>
    </source>
</evidence>
<evidence type="ECO:0000256" key="1">
    <source>
        <dbReference type="ARBA" id="ARBA00008894"/>
    </source>
</evidence>
<dbReference type="Gene3D" id="3.40.50.300">
    <property type="entry name" value="P-loop containing nucleotide triphosphate hydrolases"/>
    <property type="match status" value="1"/>
</dbReference>
<evidence type="ECO:0000256" key="6">
    <source>
        <dbReference type="ARBA" id="ARBA00022771"/>
    </source>
</evidence>
<dbReference type="InterPro" id="IPR006553">
    <property type="entry name" value="Leu-rich_rpt_Cys-con_subtyp"/>
</dbReference>
<feature type="compositionally biased region" description="Polar residues" evidence="11">
    <location>
        <begin position="603"/>
        <end position="613"/>
    </location>
</feature>
<keyword evidence="2" id="KW-0433">Leucine-rich repeat</keyword>
<dbReference type="InterPro" id="IPR041118">
    <property type="entry name" value="Rx_N"/>
</dbReference>
<dbReference type="GO" id="GO:0006952">
    <property type="term" value="P:defense response"/>
    <property type="evidence" value="ECO:0007669"/>
    <property type="project" value="UniProtKB-KW"/>
</dbReference>
<keyword evidence="12" id="KW-0472">Membrane</keyword>
<dbReference type="InterPro" id="IPR058922">
    <property type="entry name" value="WHD_DRP"/>
</dbReference>
<feature type="domain" description="BED-type" evidence="13">
    <location>
        <begin position="617"/>
        <end position="672"/>
    </location>
</feature>
<accession>A0A0E0KVF3</accession>
<dbReference type="Proteomes" id="UP000026962">
    <property type="component" value="Chromosome 4"/>
</dbReference>
<dbReference type="InterPro" id="IPR036236">
    <property type="entry name" value="Znf_C2H2_sf"/>
</dbReference>
<evidence type="ECO:0000256" key="4">
    <source>
        <dbReference type="ARBA" id="ARBA00022737"/>
    </source>
</evidence>
<keyword evidence="7" id="KW-0611">Plant defense</keyword>
<dbReference type="Pfam" id="PF02892">
    <property type="entry name" value="zf-BED"/>
    <property type="match status" value="2"/>
</dbReference>
<dbReference type="InterPro" id="IPR036388">
    <property type="entry name" value="WH-like_DNA-bd_sf"/>
</dbReference>
<dbReference type="SUPFAM" id="SSF57667">
    <property type="entry name" value="beta-beta-alpha zinc fingers"/>
    <property type="match status" value="2"/>
</dbReference>
<evidence type="ECO:0000313" key="14">
    <source>
        <dbReference type="EnsemblPlants" id="OPUNC04G23330.2"/>
    </source>
</evidence>
<keyword evidence="5" id="KW-0547">Nucleotide-binding</keyword>
<reference evidence="14" key="2">
    <citation type="submission" date="2018-05" db="EMBL/GenBank/DDBJ databases">
        <title>OpunRS2 (Oryza punctata Reference Sequence Version 2).</title>
        <authorList>
            <person name="Zhang J."/>
            <person name="Kudrna D."/>
            <person name="Lee S."/>
            <person name="Talag J."/>
            <person name="Welchert J."/>
            <person name="Wing R.A."/>
        </authorList>
    </citation>
    <scope>NUCLEOTIDE SEQUENCE [LARGE SCALE GENOMIC DNA]</scope>
</reference>
<dbReference type="Pfam" id="PF23559">
    <property type="entry name" value="WHD_DRP"/>
    <property type="match status" value="1"/>
</dbReference>
<evidence type="ECO:0000259" key="13">
    <source>
        <dbReference type="PROSITE" id="PS50808"/>
    </source>
</evidence>
<keyword evidence="3" id="KW-0479">Metal-binding</keyword>
<keyword evidence="12" id="KW-0812">Transmembrane</keyword>
<dbReference type="GO" id="GO:0051707">
    <property type="term" value="P:response to other organism"/>
    <property type="evidence" value="ECO:0007669"/>
    <property type="project" value="UniProtKB-ARBA"/>
</dbReference>
<comment type="similarity">
    <text evidence="1">Belongs to the disease resistance NB-LRR family.</text>
</comment>
<feature type="compositionally biased region" description="Polar residues" evidence="11">
    <location>
        <begin position="707"/>
        <end position="716"/>
    </location>
</feature>
<dbReference type="SUPFAM" id="SSF52540">
    <property type="entry name" value="P-loop containing nucleoside triphosphate hydrolases"/>
    <property type="match status" value="1"/>
</dbReference>
<dbReference type="InterPro" id="IPR002182">
    <property type="entry name" value="NB-ARC"/>
</dbReference>
<dbReference type="InterPro" id="IPR022149">
    <property type="entry name" value="DUF3681"/>
</dbReference>
<dbReference type="EnsemblPlants" id="OPUNC04G23330.2">
    <property type="protein sequence ID" value="OPUNC04G23330.2"/>
    <property type="gene ID" value="OPUNC04G23330"/>
</dbReference>
<dbReference type="InterPro" id="IPR056789">
    <property type="entry name" value="LRR_R13L1-DRL21"/>
</dbReference>
<evidence type="ECO:0000256" key="7">
    <source>
        <dbReference type="ARBA" id="ARBA00022821"/>
    </source>
</evidence>
<dbReference type="PRINTS" id="PR00364">
    <property type="entry name" value="DISEASERSIST"/>
</dbReference>
<protein>
    <recommendedName>
        <fullName evidence="13">BED-type domain-containing protein</fullName>
    </recommendedName>
</protein>
<evidence type="ECO:0000256" key="9">
    <source>
        <dbReference type="ARBA" id="ARBA00022840"/>
    </source>
</evidence>
<dbReference type="OMA" id="NPAHIRY"/>
<evidence type="ECO:0000256" key="5">
    <source>
        <dbReference type="ARBA" id="ARBA00022741"/>
    </source>
</evidence>
<proteinExistence type="inferred from homology"/>
<dbReference type="Pfam" id="PF25019">
    <property type="entry name" value="LRR_R13L1-DRL21"/>
    <property type="match status" value="1"/>
</dbReference>
<dbReference type="PANTHER" id="PTHR36766:SF73">
    <property type="entry name" value="NB-ARC DOMAIN-CONTAINING PROTEIN"/>
    <property type="match status" value="1"/>
</dbReference>
<organism evidence="14">
    <name type="scientific">Oryza punctata</name>
    <name type="common">Red rice</name>
    <dbReference type="NCBI Taxonomy" id="4537"/>
    <lineage>
        <taxon>Eukaryota</taxon>
        <taxon>Viridiplantae</taxon>
        <taxon>Streptophyta</taxon>
        <taxon>Embryophyta</taxon>
        <taxon>Tracheophyta</taxon>
        <taxon>Spermatophyta</taxon>
        <taxon>Magnoliopsida</taxon>
        <taxon>Liliopsida</taxon>
        <taxon>Poales</taxon>
        <taxon>Poaceae</taxon>
        <taxon>BOP clade</taxon>
        <taxon>Oryzoideae</taxon>
        <taxon>Oryzeae</taxon>
        <taxon>Oryzinae</taxon>
        <taxon>Oryza</taxon>
    </lineage>
</organism>
<keyword evidence="12" id="KW-1133">Transmembrane helix</keyword>
<dbReference type="InterPro" id="IPR027417">
    <property type="entry name" value="P-loop_NTPase"/>
</dbReference>
<dbReference type="InterPro" id="IPR032675">
    <property type="entry name" value="LRR_dom_sf"/>
</dbReference>
<dbReference type="GO" id="GO:0008270">
    <property type="term" value="F:zinc ion binding"/>
    <property type="evidence" value="ECO:0007669"/>
    <property type="project" value="UniProtKB-KW"/>
</dbReference>